<gene>
    <name evidence="3" type="ORF">PMALA_080970</name>
</gene>
<dbReference type="GO" id="GO:0016192">
    <property type="term" value="P:vesicle-mediated transport"/>
    <property type="evidence" value="ECO:0007669"/>
    <property type="project" value="InterPro"/>
</dbReference>
<organism evidence="3 4">
    <name type="scientific">Plasmodium malariae</name>
    <dbReference type="NCBI Taxonomy" id="5858"/>
    <lineage>
        <taxon>Eukaryota</taxon>
        <taxon>Sar</taxon>
        <taxon>Alveolata</taxon>
        <taxon>Apicomplexa</taxon>
        <taxon>Aconoidasida</taxon>
        <taxon>Haemosporida</taxon>
        <taxon>Plasmodiidae</taxon>
        <taxon>Plasmodium</taxon>
        <taxon>Plasmodium (Plasmodium)</taxon>
    </lineage>
</organism>
<feature type="non-terminal residue" evidence="3">
    <location>
        <position position="185"/>
    </location>
</feature>
<feature type="domain" description="CCZ1/INTU/HSP4 first Longin" evidence="2">
    <location>
        <begin position="24"/>
        <end position="126"/>
    </location>
</feature>
<dbReference type="PANTHER" id="PTHR13056">
    <property type="entry name" value="VACUOLAR FUSION PROTEIN CCZ1 HOMOLOG-RELATED"/>
    <property type="match status" value="1"/>
</dbReference>
<accession>A0A1A8X7Q0</accession>
<comment type="similarity">
    <text evidence="1">Belongs to the CCZ1 family.</text>
</comment>
<evidence type="ECO:0000313" key="3">
    <source>
        <dbReference type="EMBL" id="SBT01276.1"/>
    </source>
</evidence>
<evidence type="ECO:0000256" key="1">
    <source>
        <dbReference type="ARBA" id="ARBA00005352"/>
    </source>
</evidence>
<dbReference type="AlphaFoldDB" id="A0A1A8X7Q0"/>
<dbReference type="Proteomes" id="UP000078597">
    <property type="component" value="Unassembled WGS sequence"/>
</dbReference>
<dbReference type="VEuPathDB" id="PlasmoDB:PmUG01_09016800"/>
<evidence type="ECO:0000313" key="4">
    <source>
        <dbReference type="Proteomes" id="UP000078597"/>
    </source>
</evidence>
<dbReference type="InterPro" id="IPR013176">
    <property type="entry name" value="Ccz1"/>
</dbReference>
<protein>
    <recommendedName>
        <fullName evidence="2">CCZ1/INTU/HSP4 first Longin domain-containing protein</fullName>
    </recommendedName>
</protein>
<dbReference type="InterPro" id="IPR043987">
    <property type="entry name" value="CCZ1/INTU/HSP4_longin_1"/>
</dbReference>
<evidence type="ECO:0000259" key="2">
    <source>
        <dbReference type="Pfam" id="PF19031"/>
    </source>
</evidence>
<dbReference type="Pfam" id="PF19031">
    <property type="entry name" value="Intu_longin_1"/>
    <property type="match status" value="1"/>
</dbReference>
<dbReference type="EMBL" id="FLQW01006945">
    <property type="protein sequence ID" value="SBT01276.1"/>
    <property type="molecule type" value="Genomic_DNA"/>
</dbReference>
<reference evidence="4" key="1">
    <citation type="submission" date="2016-05" db="EMBL/GenBank/DDBJ databases">
        <authorList>
            <person name="Naeem Raeece"/>
        </authorList>
    </citation>
    <scope>NUCLEOTIDE SEQUENCE [LARGE SCALE GENOMIC DNA]</scope>
</reference>
<dbReference type="PANTHER" id="PTHR13056:SF0">
    <property type="entry name" value="VACUOLAR FUSION PROTEIN CCZ1 HOMOLOG-RELATED"/>
    <property type="match status" value="1"/>
</dbReference>
<dbReference type="GO" id="GO:0035658">
    <property type="term" value="C:Mon1-Ccz1 complex"/>
    <property type="evidence" value="ECO:0007669"/>
    <property type="project" value="InterPro"/>
</dbReference>
<sequence>MDKAKVEALFIYDVDLPKPDKPLTDEEIQAEKLIYYYPNETDENVKVSHTSTMEGISSFINNFSKSHLDHIVTNDNLIVLNKWYKDVYVTIIVKNIYKNYKMEALMCRILHSLLNNFISIFTLLHGHIRNFLKYKKHKTLQNINKRKGLQTLLDDYVFTYINTINNENIGIHNGKKVLPLRGLLL</sequence>
<name>A0A1A8X7Q0_PLAMA</name>
<proteinExistence type="inferred from homology"/>